<dbReference type="PROSITE" id="PS50943">
    <property type="entry name" value="HTH_CROC1"/>
    <property type="match status" value="1"/>
</dbReference>
<dbReference type="Pfam" id="PF17765">
    <property type="entry name" value="MLTR_LBD"/>
    <property type="match status" value="1"/>
</dbReference>
<dbReference type="Gene3D" id="3.30.450.180">
    <property type="match status" value="1"/>
</dbReference>
<organism evidence="3 4">
    <name type="scientific">Kribbella italica</name>
    <dbReference type="NCBI Taxonomy" id="1540520"/>
    <lineage>
        <taxon>Bacteria</taxon>
        <taxon>Bacillati</taxon>
        <taxon>Actinomycetota</taxon>
        <taxon>Actinomycetes</taxon>
        <taxon>Propionibacteriales</taxon>
        <taxon>Kribbellaceae</taxon>
        <taxon>Kribbella</taxon>
    </lineage>
</organism>
<dbReference type="InterPro" id="IPR010982">
    <property type="entry name" value="Lambda_DNA-bd_dom_sf"/>
</dbReference>
<dbReference type="PANTHER" id="PTHR35010:SF2">
    <property type="entry name" value="BLL4672 PROTEIN"/>
    <property type="match status" value="1"/>
</dbReference>
<protein>
    <submittedName>
        <fullName evidence="3">Transcriptional regulator with XRE-family HTH domain</fullName>
    </submittedName>
</protein>
<dbReference type="RefSeq" id="WP_184799527.1">
    <property type="nucleotide sequence ID" value="NZ_JACHMY010000001.1"/>
</dbReference>
<dbReference type="InterPro" id="IPR041413">
    <property type="entry name" value="MLTR_LBD"/>
</dbReference>
<dbReference type="Proteomes" id="UP000549971">
    <property type="component" value="Unassembled WGS sequence"/>
</dbReference>
<comment type="caution">
    <text evidence="3">The sequence shown here is derived from an EMBL/GenBank/DDBJ whole genome shotgun (WGS) entry which is preliminary data.</text>
</comment>
<dbReference type="SUPFAM" id="SSF47413">
    <property type="entry name" value="lambda repressor-like DNA-binding domains"/>
    <property type="match status" value="1"/>
</dbReference>
<proteinExistence type="predicted"/>
<accession>A0A7W9MW77</accession>
<dbReference type="GO" id="GO:0003677">
    <property type="term" value="F:DNA binding"/>
    <property type="evidence" value="ECO:0007669"/>
    <property type="project" value="InterPro"/>
</dbReference>
<name>A0A7W9MW77_9ACTN</name>
<dbReference type="EMBL" id="JACHMY010000001">
    <property type="protein sequence ID" value="MBB5838589.1"/>
    <property type="molecule type" value="Genomic_DNA"/>
</dbReference>
<reference evidence="3 4" key="1">
    <citation type="submission" date="2020-08" db="EMBL/GenBank/DDBJ databases">
        <title>Sequencing the genomes of 1000 actinobacteria strains.</title>
        <authorList>
            <person name="Klenk H.-P."/>
        </authorList>
    </citation>
    <scope>NUCLEOTIDE SEQUENCE [LARGE SCALE GENOMIC DNA]</scope>
    <source>
        <strain evidence="3 4">DSM 28967</strain>
    </source>
</reference>
<dbReference type="InterPro" id="IPR001387">
    <property type="entry name" value="Cro/C1-type_HTH"/>
</dbReference>
<dbReference type="Pfam" id="PF13560">
    <property type="entry name" value="HTH_31"/>
    <property type="match status" value="1"/>
</dbReference>
<keyword evidence="4" id="KW-1185">Reference proteome</keyword>
<sequence>MEYGELSDFLRKRREALQPEDVGMPRGRRRRTPGLRREEVAALASMSTDYYSRLEGGRGPQPSVEMLGSIARALRLTLEERDHLFVLAGHGVPPRTTRACHVDPGMLRIMDRPRDTPALLLNRCGETLAQTPAHVAFAGEQTNREGMDRSEIYRWFADPSGRVLYQEPDRTNHSRMLVSMLRGVFTADGPKSYAASIVRALQKLSPEFTELWERHEVGVTHSRTKRFDHPVVGELELYCEVIDNRDQQQTLVVFTAAPGSESAERLQLLTVLGTNEGNFWKGLAGAKTES</sequence>
<dbReference type="PANTHER" id="PTHR35010">
    <property type="entry name" value="BLL4672 PROTEIN-RELATED"/>
    <property type="match status" value="1"/>
</dbReference>
<dbReference type="CDD" id="cd00093">
    <property type="entry name" value="HTH_XRE"/>
    <property type="match status" value="1"/>
</dbReference>
<feature type="region of interest" description="Disordered" evidence="1">
    <location>
        <begin position="14"/>
        <end position="33"/>
    </location>
</feature>
<evidence type="ECO:0000259" key="2">
    <source>
        <dbReference type="PROSITE" id="PS50943"/>
    </source>
</evidence>
<evidence type="ECO:0000256" key="1">
    <source>
        <dbReference type="SAM" id="MobiDB-lite"/>
    </source>
</evidence>
<dbReference type="AlphaFoldDB" id="A0A7W9MW77"/>
<evidence type="ECO:0000313" key="3">
    <source>
        <dbReference type="EMBL" id="MBB5838589.1"/>
    </source>
</evidence>
<dbReference type="Gene3D" id="1.10.260.40">
    <property type="entry name" value="lambda repressor-like DNA-binding domains"/>
    <property type="match status" value="1"/>
</dbReference>
<gene>
    <name evidence="3" type="ORF">HDA39_005323</name>
</gene>
<feature type="domain" description="HTH cro/C1-type" evidence="2">
    <location>
        <begin position="34"/>
        <end position="81"/>
    </location>
</feature>
<evidence type="ECO:0000313" key="4">
    <source>
        <dbReference type="Proteomes" id="UP000549971"/>
    </source>
</evidence>
<dbReference type="SMART" id="SM00530">
    <property type="entry name" value="HTH_XRE"/>
    <property type="match status" value="1"/>
</dbReference>